<proteinExistence type="predicted"/>
<organism evidence="1">
    <name type="scientific">marine metagenome</name>
    <dbReference type="NCBI Taxonomy" id="408172"/>
    <lineage>
        <taxon>unclassified sequences</taxon>
        <taxon>metagenomes</taxon>
        <taxon>ecological metagenomes</taxon>
    </lineage>
</organism>
<gene>
    <name evidence="1" type="ORF">METZ01_LOCUS282618</name>
</gene>
<protein>
    <submittedName>
        <fullName evidence="1">Uncharacterized protein</fullName>
    </submittedName>
</protein>
<dbReference type="EMBL" id="UINC01083750">
    <property type="protein sequence ID" value="SVC29764.1"/>
    <property type="molecule type" value="Genomic_DNA"/>
</dbReference>
<reference evidence="1" key="1">
    <citation type="submission" date="2018-05" db="EMBL/GenBank/DDBJ databases">
        <authorList>
            <person name="Lanie J.A."/>
            <person name="Ng W.-L."/>
            <person name="Kazmierczak K.M."/>
            <person name="Andrzejewski T.M."/>
            <person name="Davidsen T.M."/>
            <person name="Wayne K.J."/>
            <person name="Tettelin H."/>
            <person name="Glass J.I."/>
            <person name="Rusch D."/>
            <person name="Podicherti R."/>
            <person name="Tsui H.-C.T."/>
            <person name="Winkler M.E."/>
        </authorList>
    </citation>
    <scope>NUCLEOTIDE SEQUENCE</scope>
</reference>
<accession>A0A382KYB3</accession>
<name>A0A382KYB3_9ZZZZ</name>
<evidence type="ECO:0000313" key="1">
    <source>
        <dbReference type="EMBL" id="SVC29764.1"/>
    </source>
</evidence>
<sequence length="82" mass="9332">MAREPLRVDPAYYHSFNSDYSKFADAVMDVGPAPCTRYSCPRQEKCAEEAVECFAFRIWVNNGGKLNAKQQKKIEAKLLPCK</sequence>
<dbReference type="AlphaFoldDB" id="A0A382KYB3"/>